<dbReference type="AlphaFoldDB" id="A0A392RBH8"/>
<evidence type="ECO:0000313" key="2">
    <source>
        <dbReference type="Proteomes" id="UP000265520"/>
    </source>
</evidence>
<protein>
    <submittedName>
        <fullName evidence="1">Uncharacterized protein</fullName>
    </submittedName>
</protein>
<dbReference type="EMBL" id="LXQA010205801">
    <property type="protein sequence ID" value="MCI33609.1"/>
    <property type="molecule type" value="Genomic_DNA"/>
</dbReference>
<reference evidence="1 2" key="1">
    <citation type="journal article" date="2018" name="Front. Plant Sci.">
        <title>Red Clover (Trifolium pratense) and Zigzag Clover (T. medium) - A Picture of Genomic Similarities and Differences.</title>
        <authorList>
            <person name="Dluhosova J."/>
            <person name="Istvanek J."/>
            <person name="Nedelnik J."/>
            <person name="Repkova J."/>
        </authorList>
    </citation>
    <scope>NUCLEOTIDE SEQUENCE [LARGE SCALE GENOMIC DNA]</scope>
    <source>
        <strain evidence="2">cv. 10/8</strain>
        <tissue evidence="1">Leaf</tissue>
    </source>
</reference>
<accession>A0A392RBH8</accession>
<comment type="caution">
    <text evidence="1">The sequence shown here is derived from an EMBL/GenBank/DDBJ whole genome shotgun (WGS) entry which is preliminary data.</text>
</comment>
<organism evidence="1 2">
    <name type="scientific">Trifolium medium</name>
    <dbReference type="NCBI Taxonomy" id="97028"/>
    <lineage>
        <taxon>Eukaryota</taxon>
        <taxon>Viridiplantae</taxon>
        <taxon>Streptophyta</taxon>
        <taxon>Embryophyta</taxon>
        <taxon>Tracheophyta</taxon>
        <taxon>Spermatophyta</taxon>
        <taxon>Magnoliopsida</taxon>
        <taxon>eudicotyledons</taxon>
        <taxon>Gunneridae</taxon>
        <taxon>Pentapetalae</taxon>
        <taxon>rosids</taxon>
        <taxon>fabids</taxon>
        <taxon>Fabales</taxon>
        <taxon>Fabaceae</taxon>
        <taxon>Papilionoideae</taxon>
        <taxon>50 kb inversion clade</taxon>
        <taxon>NPAAA clade</taxon>
        <taxon>Hologalegina</taxon>
        <taxon>IRL clade</taxon>
        <taxon>Trifolieae</taxon>
        <taxon>Trifolium</taxon>
    </lineage>
</organism>
<keyword evidence="2" id="KW-1185">Reference proteome</keyword>
<proteinExistence type="predicted"/>
<sequence>MLLRFMCSASMFSTPPDASLPMAIPANGDDPVTRRMVMFELGRPYAIPYSSHPLFTATRSSPVDMYESSMHTFELESA</sequence>
<evidence type="ECO:0000313" key="1">
    <source>
        <dbReference type="EMBL" id="MCI33609.1"/>
    </source>
</evidence>
<name>A0A392RBH8_9FABA</name>
<dbReference type="Proteomes" id="UP000265520">
    <property type="component" value="Unassembled WGS sequence"/>
</dbReference>